<comment type="caution">
    <text evidence="8">Lacks conserved residue(s) required for the propagation of feature annotation.</text>
</comment>
<evidence type="ECO:0000256" key="1">
    <source>
        <dbReference type="ARBA" id="ARBA00004990"/>
    </source>
</evidence>
<evidence type="ECO:0000256" key="5">
    <source>
        <dbReference type="ARBA" id="ARBA00022741"/>
    </source>
</evidence>
<sequence>MSCIPSSATFAAQVVADRIETVKVCTTRNELALALAETSGTRALVMTMGALHDGHAQLLKAARAQADTVVASVYVNPLQFGPNEDYEAYPRPVEADVALLESEGVDVAFLPTDEDIYPRTPLVRIDPGPVATILEGATRPGHFAGVLQIVHKVFNLVHPDMAYFGQKDAQQLALVRTMVDDLNMGIDIRPVPIKRDESGLALSSRNSYLSEAERQQALALSSALRHGRELAEAGAGVAEVRESVRGELVGAEGVRLDYLHLVDPATFQQMDDNAHGEGLLVTAAYVGSTRLIDNMEVTIR</sequence>
<proteinExistence type="inferred from homology"/>
<dbReference type="AlphaFoldDB" id="A0A7M1QVH9"/>
<accession>A0A7M1QVH9</accession>
<feature type="binding site" evidence="8">
    <location>
        <position position="79"/>
    </location>
    <ligand>
        <name>beta-alanine</name>
        <dbReference type="ChEBI" id="CHEBI:57966"/>
    </ligand>
</feature>
<dbReference type="Gene3D" id="3.30.1300.10">
    <property type="entry name" value="Pantoate-beta-alanine ligase, C-terminal domain"/>
    <property type="match status" value="1"/>
</dbReference>
<dbReference type="GO" id="GO:0004592">
    <property type="term" value="F:pantoate-beta-alanine ligase activity"/>
    <property type="evidence" value="ECO:0007669"/>
    <property type="project" value="UniProtKB-UniRule"/>
</dbReference>
<dbReference type="InterPro" id="IPR042176">
    <property type="entry name" value="Pantoate_ligase_C"/>
</dbReference>
<reference evidence="9 10" key="1">
    <citation type="submission" date="2020-10" db="EMBL/GenBank/DDBJ databases">
        <title>Trueperella pecoris sp. nov. isolated from bovine and porcine specimens.</title>
        <authorList>
            <person name="Schoenecker L."/>
            <person name="Schnydrig P."/>
            <person name="Brodard I."/>
            <person name="Thomann A."/>
            <person name="Hemphill A."/>
            <person name="Rodriguez-Campos S."/>
            <person name="Perreten V."/>
            <person name="Jores J."/>
            <person name="Kittl S."/>
        </authorList>
    </citation>
    <scope>NUCLEOTIDE SEQUENCE [LARGE SCALE GENOMIC DNA]</scope>
    <source>
        <strain evidence="9 10">15A0121</strain>
    </source>
</reference>
<comment type="catalytic activity">
    <reaction evidence="7 8">
        <text>(R)-pantoate + beta-alanine + ATP = (R)-pantothenate + AMP + diphosphate + H(+)</text>
        <dbReference type="Rhea" id="RHEA:10912"/>
        <dbReference type="ChEBI" id="CHEBI:15378"/>
        <dbReference type="ChEBI" id="CHEBI:15980"/>
        <dbReference type="ChEBI" id="CHEBI:29032"/>
        <dbReference type="ChEBI" id="CHEBI:30616"/>
        <dbReference type="ChEBI" id="CHEBI:33019"/>
        <dbReference type="ChEBI" id="CHEBI:57966"/>
        <dbReference type="ChEBI" id="CHEBI:456215"/>
        <dbReference type="EC" id="6.3.2.1"/>
    </reaction>
</comment>
<evidence type="ECO:0000256" key="8">
    <source>
        <dbReference type="HAMAP-Rule" id="MF_00158"/>
    </source>
</evidence>
<dbReference type="UniPathway" id="UPA00028">
    <property type="reaction ID" value="UER00005"/>
</dbReference>
<comment type="similarity">
    <text evidence="2 8">Belongs to the pantothenate synthetase family.</text>
</comment>
<feature type="binding site" evidence="8">
    <location>
        <begin position="202"/>
        <end position="205"/>
    </location>
    <ligand>
        <name>ATP</name>
        <dbReference type="ChEBI" id="CHEBI:30616"/>
    </ligand>
</feature>
<keyword evidence="4 8" id="KW-0566">Pantothenate biosynthesis</keyword>
<evidence type="ECO:0000256" key="2">
    <source>
        <dbReference type="ARBA" id="ARBA00009256"/>
    </source>
</evidence>
<dbReference type="Pfam" id="PF02569">
    <property type="entry name" value="Pantoate_ligase"/>
    <property type="match status" value="1"/>
</dbReference>
<dbReference type="EC" id="6.3.2.1" evidence="8"/>
<feature type="active site" description="Proton donor" evidence="8">
    <location>
        <position position="55"/>
    </location>
</feature>
<comment type="pathway">
    <text evidence="1 8">Cofactor biosynthesis; (R)-pantothenate biosynthesis; (R)-pantothenate from (R)-pantoate and beta-alanine: step 1/1.</text>
</comment>
<dbReference type="PANTHER" id="PTHR21299:SF1">
    <property type="entry name" value="PANTOATE--BETA-ALANINE LIGASE"/>
    <property type="match status" value="1"/>
</dbReference>
<comment type="miscellaneous">
    <text evidence="8">The reaction proceeds by a bi uni uni bi ping pong mechanism.</text>
</comment>
<protein>
    <recommendedName>
        <fullName evidence="8">Pantothenate synthetase</fullName>
        <shortName evidence="8">PS</shortName>
        <ecNumber evidence="8">6.3.2.1</ecNumber>
    </recommendedName>
    <alternativeName>
        <fullName evidence="8">Pantoate--beta-alanine ligase</fullName>
    </alternativeName>
    <alternativeName>
        <fullName evidence="8">Pantoate-activating enzyme</fullName>
    </alternativeName>
</protein>
<keyword evidence="6 8" id="KW-0067">ATP-binding</keyword>
<dbReference type="CDD" id="cd00560">
    <property type="entry name" value="PanC"/>
    <property type="match status" value="1"/>
</dbReference>
<organism evidence="9 10">
    <name type="scientific">Trueperella pecoris</name>
    <dbReference type="NCBI Taxonomy" id="2733571"/>
    <lineage>
        <taxon>Bacteria</taxon>
        <taxon>Bacillati</taxon>
        <taxon>Actinomycetota</taxon>
        <taxon>Actinomycetes</taxon>
        <taxon>Actinomycetales</taxon>
        <taxon>Actinomycetaceae</taxon>
        <taxon>Trueperella</taxon>
    </lineage>
</organism>
<dbReference type="EMBL" id="CP063213">
    <property type="protein sequence ID" value="QOR46019.1"/>
    <property type="molecule type" value="Genomic_DNA"/>
</dbReference>
<evidence type="ECO:0000313" key="9">
    <source>
        <dbReference type="EMBL" id="QOR46019.1"/>
    </source>
</evidence>
<name>A0A7M1QVH9_9ACTO</name>
<evidence type="ECO:0000256" key="7">
    <source>
        <dbReference type="ARBA" id="ARBA00048258"/>
    </source>
</evidence>
<evidence type="ECO:0000256" key="3">
    <source>
        <dbReference type="ARBA" id="ARBA00022598"/>
    </source>
</evidence>
<feature type="binding site" evidence="8">
    <location>
        <position position="171"/>
    </location>
    <ligand>
        <name>(R)-pantoate</name>
        <dbReference type="ChEBI" id="CHEBI:15980"/>
    </ligand>
</feature>
<gene>
    <name evidence="8" type="primary">panC</name>
    <name evidence="9" type="ORF">INS88_02010</name>
</gene>
<dbReference type="InterPro" id="IPR014729">
    <property type="entry name" value="Rossmann-like_a/b/a_fold"/>
</dbReference>
<accession>A0A8A5U8I2</accession>
<comment type="subunit">
    <text evidence="8">Homodimer.</text>
</comment>
<evidence type="ECO:0000256" key="6">
    <source>
        <dbReference type="ARBA" id="ARBA00022840"/>
    </source>
</evidence>
<dbReference type="Proteomes" id="UP000595053">
    <property type="component" value="Chromosome"/>
</dbReference>
<keyword evidence="5 8" id="KW-0547">Nucleotide-binding</keyword>
<comment type="function">
    <text evidence="8">Catalyzes the condensation of pantoate with beta-alanine in an ATP-dependent reaction via a pantoyl-adenylate intermediate.</text>
</comment>
<comment type="subcellular location">
    <subcellularLocation>
        <location evidence="8">Cytoplasm</location>
    </subcellularLocation>
</comment>
<evidence type="ECO:0000256" key="4">
    <source>
        <dbReference type="ARBA" id="ARBA00022655"/>
    </source>
</evidence>
<keyword evidence="10" id="KW-1185">Reference proteome</keyword>
<keyword evidence="8" id="KW-0963">Cytoplasm</keyword>
<dbReference type="GO" id="GO:0005829">
    <property type="term" value="C:cytosol"/>
    <property type="evidence" value="ECO:0007669"/>
    <property type="project" value="TreeGrafter"/>
</dbReference>
<evidence type="ECO:0000313" key="10">
    <source>
        <dbReference type="Proteomes" id="UP000595053"/>
    </source>
</evidence>
<dbReference type="Gene3D" id="3.40.50.620">
    <property type="entry name" value="HUPs"/>
    <property type="match status" value="1"/>
</dbReference>
<dbReference type="NCBIfam" id="TIGR00018">
    <property type="entry name" value="panC"/>
    <property type="match status" value="1"/>
</dbReference>
<dbReference type="HAMAP" id="MF_00158">
    <property type="entry name" value="PanC"/>
    <property type="match status" value="1"/>
</dbReference>
<dbReference type="GO" id="GO:0005524">
    <property type="term" value="F:ATP binding"/>
    <property type="evidence" value="ECO:0007669"/>
    <property type="project" value="UniProtKB-KW"/>
</dbReference>
<feature type="binding site" evidence="8">
    <location>
        <begin position="48"/>
        <end position="55"/>
    </location>
    <ligand>
        <name>ATP</name>
        <dbReference type="ChEBI" id="CHEBI:30616"/>
    </ligand>
</feature>
<dbReference type="SUPFAM" id="SSF52374">
    <property type="entry name" value="Nucleotidylyl transferase"/>
    <property type="match status" value="1"/>
</dbReference>
<dbReference type="GO" id="GO:0015940">
    <property type="term" value="P:pantothenate biosynthetic process"/>
    <property type="evidence" value="ECO:0007669"/>
    <property type="project" value="UniProtKB-UniRule"/>
</dbReference>
<keyword evidence="3 8" id="KW-0436">Ligase</keyword>
<dbReference type="PANTHER" id="PTHR21299">
    <property type="entry name" value="CYTIDYLATE KINASE/PANTOATE-BETA-ALANINE LIGASE"/>
    <property type="match status" value="1"/>
</dbReference>
<dbReference type="InterPro" id="IPR003721">
    <property type="entry name" value="Pantoate_ligase"/>
</dbReference>
<feature type="binding site" evidence="8">
    <location>
        <position position="79"/>
    </location>
    <ligand>
        <name>(R)-pantoate</name>
        <dbReference type="ChEBI" id="CHEBI:15980"/>
    </ligand>
</feature>
<feature type="binding site" evidence="8">
    <location>
        <begin position="165"/>
        <end position="168"/>
    </location>
    <ligand>
        <name>ATP</name>
        <dbReference type="ChEBI" id="CHEBI:30616"/>
    </ligand>
</feature>